<proteinExistence type="predicted"/>
<dbReference type="EMBL" id="KN831786">
    <property type="protein sequence ID" value="KIM39242.1"/>
    <property type="molecule type" value="Genomic_DNA"/>
</dbReference>
<reference evidence="2" key="2">
    <citation type="submission" date="2015-01" db="EMBL/GenBank/DDBJ databases">
        <title>Evolutionary Origins and Diversification of the Mycorrhizal Mutualists.</title>
        <authorList>
            <consortium name="DOE Joint Genome Institute"/>
            <consortium name="Mycorrhizal Genomics Consortium"/>
            <person name="Kohler A."/>
            <person name="Kuo A."/>
            <person name="Nagy L.G."/>
            <person name="Floudas D."/>
            <person name="Copeland A."/>
            <person name="Barry K.W."/>
            <person name="Cichocki N."/>
            <person name="Veneault-Fourrey C."/>
            <person name="LaButti K."/>
            <person name="Lindquist E.A."/>
            <person name="Lipzen A."/>
            <person name="Lundell T."/>
            <person name="Morin E."/>
            <person name="Murat C."/>
            <person name="Riley R."/>
            <person name="Ohm R."/>
            <person name="Sun H."/>
            <person name="Tunlid A."/>
            <person name="Henrissat B."/>
            <person name="Grigoriev I.V."/>
            <person name="Hibbett D.S."/>
            <person name="Martin F."/>
        </authorList>
    </citation>
    <scope>NUCLEOTIDE SEQUENCE [LARGE SCALE GENOMIC DNA]</scope>
    <source>
        <strain evidence="2">h7</strain>
    </source>
</reference>
<gene>
    <name evidence="1" type="ORF">M413DRAFT_196166</name>
</gene>
<dbReference type="HOGENOM" id="CLU_2622300_0_0_1"/>
<reference evidence="1 2" key="1">
    <citation type="submission" date="2014-04" db="EMBL/GenBank/DDBJ databases">
        <authorList>
            <consortium name="DOE Joint Genome Institute"/>
            <person name="Kuo A."/>
            <person name="Gay G."/>
            <person name="Dore J."/>
            <person name="Kohler A."/>
            <person name="Nagy L.G."/>
            <person name="Floudas D."/>
            <person name="Copeland A."/>
            <person name="Barry K.W."/>
            <person name="Cichocki N."/>
            <person name="Veneault-Fourrey C."/>
            <person name="LaButti K."/>
            <person name="Lindquist E.A."/>
            <person name="Lipzen A."/>
            <person name="Lundell T."/>
            <person name="Morin E."/>
            <person name="Murat C."/>
            <person name="Sun H."/>
            <person name="Tunlid A."/>
            <person name="Henrissat B."/>
            <person name="Grigoriev I.V."/>
            <person name="Hibbett D.S."/>
            <person name="Martin F."/>
            <person name="Nordberg H.P."/>
            <person name="Cantor M.N."/>
            <person name="Hua S.X."/>
        </authorList>
    </citation>
    <scope>NUCLEOTIDE SEQUENCE [LARGE SCALE GENOMIC DNA]</scope>
    <source>
        <strain evidence="2">h7</strain>
    </source>
</reference>
<keyword evidence="2" id="KW-1185">Reference proteome</keyword>
<evidence type="ECO:0000313" key="1">
    <source>
        <dbReference type="EMBL" id="KIM39242.1"/>
    </source>
</evidence>
<evidence type="ECO:0000313" key="2">
    <source>
        <dbReference type="Proteomes" id="UP000053424"/>
    </source>
</evidence>
<protein>
    <submittedName>
        <fullName evidence="1">Uncharacterized protein</fullName>
    </submittedName>
</protein>
<sequence length="78" mass="8842">MKSRFNGSLGNFGSLPKSWVMILAVPPVTVPVGDQLRRTFFHFVVFNVAQRKQRQHMESRLSVVIGGRNTCGPTQWQL</sequence>
<accession>A0A0C2YE01</accession>
<name>A0A0C2YE01_HEBCY</name>
<dbReference type="AlphaFoldDB" id="A0A0C2YE01"/>
<organism evidence="1 2">
    <name type="scientific">Hebeloma cylindrosporum</name>
    <dbReference type="NCBI Taxonomy" id="76867"/>
    <lineage>
        <taxon>Eukaryota</taxon>
        <taxon>Fungi</taxon>
        <taxon>Dikarya</taxon>
        <taxon>Basidiomycota</taxon>
        <taxon>Agaricomycotina</taxon>
        <taxon>Agaricomycetes</taxon>
        <taxon>Agaricomycetidae</taxon>
        <taxon>Agaricales</taxon>
        <taxon>Agaricineae</taxon>
        <taxon>Hymenogastraceae</taxon>
        <taxon>Hebeloma</taxon>
    </lineage>
</organism>
<dbReference type="Proteomes" id="UP000053424">
    <property type="component" value="Unassembled WGS sequence"/>
</dbReference>